<dbReference type="Proteomes" id="UP001143480">
    <property type="component" value="Unassembled WGS sequence"/>
</dbReference>
<sequence length="189" mass="19576">MGMHHGYLAATASGSGLLAALGRHCGDFFPGAPVADPDDLDLDGGDGGWGLALEEWPHYAILLDTSLLLADAPTLVVELSRELGTAVGCMAETLSGAYSLTAARDGRLLRQVSVQAGAEIVAVGPPLPTEAARPITDPDGDGLEAALEYLGFAMHGSAVIRPVRYTAARLPQPKPAATVTGRARVEPRR</sequence>
<reference evidence="1" key="1">
    <citation type="journal article" date="2014" name="Int. J. Syst. Evol. Microbiol.">
        <title>Complete genome sequence of Corynebacterium casei LMG S-19264T (=DSM 44701T), isolated from a smear-ripened cheese.</title>
        <authorList>
            <consortium name="US DOE Joint Genome Institute (JGI-PGF)"/>
            <person name="Walter F."/>
            <person name="Albersmeier A."/>
            <person name="Kalinowski J."/>
            <person name="Ruckert C."/>
        </authorList>
    </citation>
    <scope>NUCLEOTIDE SEQUENCE</scope>
    <source>
        <strain evidence="1">VKM Ac-1321</strain>
    </source>
</reference>
<gene>
    <name evidence="1" type="ORF">GCM10017581_065590</name>
</gene>
<name>A0A9W6NQ77_9ACTN</name>
<evidence type="ECO:0000313" key="2">
    <source>
        <dbReference type="Proteomes" id="UP001143480"/>
    </source>
</evidence>
<dbReference type="AlphaFoldDB" id="A0A9W6NQ77"/>
<proteinExistence type="predicted"/>
<keyword evidence="2" id="KW-1185">Reference proteome</keyword>
<evidence type="ECO:0000313" key="1">
    <source>
        <dbReference type="EMBL" id="GLL04812.1"/>
    </source>
</evidence>
<protein>
    <submittedName>
        <fullName evidence="1">Uncharacterized protein</fullName>
    </submittedName>
</protein>
<organism evidence="1 2">
    <name type="scientific">Dactylosporangium matsuzakiense</name>
    <dbReference type="NCBI Taxonomy" id="53360"/>
    <lineage>
        <taxon>Bacteria</taxon>
        <taxon>Bacillati</taxon>
        <taxon>Actinomycetota</taxon>
        <taxon>Actinomycetes</taxon>
        <taxon>Micromonosporales</taxon>
        <taxon>Micromonosporaceae</taxon>
        <taxon>Dactylosporangium</taxon>
    </lineage>
</organism>
<reference evidence="1" key="2">
    <citation type="submission" date="2023-01" db="EMBL/GenBank/DDBJ databases">
        <authorList>
            <person name="Sun Q."/>
            <person name="Evtushenko L."/>
        </authorList>
    </citation>
    <scope>NUCLEOTIDE SEQUENCE</scope>
    <source>
        <strain evidence="1">VKM Ac-1321</strain>
    </source>
</reference>
<dbReference type="RefSeq" id="WP_223092633.1">
    <property type="nucleotide sequence ID" value="NZ_BAAAXA010000001.1"/>
</dbReference>
<accession>A0A9W6NQ77</accession>
<comment type="caution">
    <text evidence="1">The sequence shown here is derived from an EMBL/GenBank/DDBJ whole genome shotgun (WGS) entry which is preliminary data.</text>
</comment>
<dbReference type="EMBL" id="BSFP01000050">
    <property type="protein sequence ID" value="GLL04812.1"/>
    <property type="molecule type" value="Genomic_DNA"/>
</dbReference>